<reference evidence="4" key="1">
    <citation type="journal article" date="2019" name="Int. J. Syst. Evol. Microbiol.">
        <title>The Global Catalogue of Microorganisms (GCM) 10K type strain sequencing project: providing services to taxonomists for standard genome sequencing and annotation.</title>
        <authorList>
            <consortium name="The Broad Institute Genomics Platform"/>
            <consortium name="The Broad Institute Genome Sequencing Center for Infectious Disease"/>
            <person name="Wu L."/>
            <person name="Ma J."/>
        </authorList>
    </citation>
    <scope>NUCLEOTIDE SEQUENCE [LARGE SCALE GENOMIC DNA]</scope>
    <source>
        <strain evidence="4">KCTC 62784</strain>
    </source>
</reference>
<evidence type="ECO:0000256" key="1">
    <source>
        <dbReference type="SAM" id="MobiDB-lite"/>
    </source>
</evidence>
<gene>
    <name evidence="3" type="ORF">ACFODT_11005</name>
</gene>
<dbReference type="Proteomes" id="UP001595384">
    <property type="component" value="Unassembled WGS sequence"/>
</dbReference>
<comment type="caution">
    <text evidence="3">The sequence shown here is derived from an EMBL/GenBank/DDBJ whole genome shotgun (WGS) entry which is preliminary data.</text>
</comment>
<feature type="region of interest" description="Disordered" evidence="1">
    <location>
        <begin position="36"/>
        <end position="71"/>
    </location>
</feature>
<keyword evidence="2" id="KW-0812">Transmembrane</keyword>
<evidence type="ECO:0000256" key="2">
    <source>
        <dbReference type="SAM" id="Phobius"/>
    </source>
</evidence>
<keyword evidence="2" id="KW-0472">Membrane</keyword>
<dbReference type="InterPro" id="IPR021550">
    <property type="entry name" value="DUF2897"/>
</dbReference>
<proteinExistence type="predicted"/>
<name>A0ABV7C8I9_9VIBR</name>
<evidence type="ECO:0000313" key="4">
    <source>
        <dbReference type="Proteomes" id="UP001595384"/>
    </source>
</evidence>
<feature type="compositionally biased region" description="Low complexity" evidence="1">
    <location>
        <begin position="46"/>
        <end position="65"/>
    </location>
</feature>
<keyword evidence="4" id="KW-1185">Reference proteome</keyword>
<dbReference type="EMBL" id="JBHRSE010000068">
    <property type="protein sequence ID" value="MFC3024352.1"/>
    <property type="molecule type" value="Genomic_DNA"/>
</dbReference>
<dbReference type="Pfam" id="PF11446">
    <property type="entry name" value="DUF2897"/>
    <property type="match status" value="1"/>
</dbReference>
<dbReference type="RefSeq" id="WP_123015615.1">
    <property type="nucleotide sequence ID" value="NZ_AP024911.1"/>
</dbReference>
<organism evidence="3 4">
    <name type="scientific">Vibrio zhugei</name>
    <dbReference type="NCBI Taxonomy" id="2479546"/>
    <lineage>
        <taxon>Bacteria</taxon>
        <taxon>Pseudomonadati</taxon>
        <taxon>Pseudomonadota</taxon>
        <taxon>Gammaproteobacteria</taxon>
        <taxon>Vibrionales</taxon>
        <taxon>Vibrionaceae</taxon>
        <taxon>Vibrio</taxon>
    </lineage>
</organism>
<keyword evidence="2" id="KW-1133">Transmembrane helix</keyword>
<accession>A0ABV7C8I9</accession>
<evidence type="ECO:0000313" key="3">
    <source>
        <dbReference type="EMBL" id="MFC3024352.1"/>
    </source>
</evidence>
<protein>
    <submittedName>
        <fullName evidence="3">DUF2897 family protein</fullName>
    </submittedName>
</protein>
<sequence>MELLFNPWVIIIGVLCIIIGNIAALKYTSKMKFDQWQKKPPTKENATPPTSSPDSDSSSASSSDSSIKKER</sequence>
<feature type="transmembrane region" description="Helical" evidence="2">
    <location>
        <begin position="6"/>
        <end position="25"/>
    </location>
</feature>